<evidence type="ECO:0000313" key="2">
    <source>
        <dbReference type="EMBL" id="OGZ31691.1"/>
    </source>
</evidence>
<name>A0A1G2F2A3_9BACT</name>
<sequence length="250" mass="28631">MFSWRVKKQLFYFGIFAAIVFIVVFGLISLLRSSPTCFDKKQNQGEQGIDCGGPCQSCVFSAKEPIVLWSRLFETAQKGFYDAAALIENPNPNFKISSFKYRFKLYDEQNILVALKEGENFLSSGDKLLILERGLRAGERTPKRAGFEIISKIFESGQKQEIPVKIIDKKFSKQLFPEVKIILENTSLFPVENIALQIALLDESGNVYQVHKTKIDKIEGEARKSVVLTWPFDFKEPQNIEVYFQQIPRI</sequence>
<protein>
    <submittedName>
        <fullName evidence="2">Uncharacterized protein</fullName>
    </submittedName>
</protein>
<evidence type="ECO:0000256" key="1">
    <source>
        <dbReference type="SAM" id="Phobius"/>
    </source>
</evidence>
<feature type="transmembrane region" description="Helical" evidence="1">
    <location>
        <begin position="12"/>
        <end position="31"/>
    </location>
</feature>
<dbReference type="STRING" id="1801726.A3H02_01335"/>
<keyword evidence="1" id="KW-0472">Membrane</keyword>
<evidence type="ECO:0000313" key="3">
    <source>
        <dbReference type="Proteomes" id="UP000176787"/>
    </source>
</evidence>
<accession>A0A1G2F2A3</accession>
<gene>
    <name evidence="2" type="ORF">A3H02_01335</name>
</gene>
<dbReference type="EMBL" id="MHMS01000023">
    <property type="protein sequence ID" value="OGZ31691.1"/>
    <property type="molecule type" value="Genomic_DNA"/>
</dbReference>
<reference evidence="2 3" key="1">
    <citation type="journal article" date="2016" name="Nat. Commun.">
        <title>Thousands of microbial genomes shed light on interconnected biogeochemical processes in an aquifer system.</title>
        <authorList>
            <person name="Anantharaman K."/>
            <person name="Brown C.T."/>
            <person name="Hug L.A."/>
            <person name="Sharon I."/>
            <person name="Castelle C.J."/>
            <person name="Probst A.J."/>
            <person name="Thomas B.C."/>
            <person name="Singh A."/>
            <person name="Wilkins M.J."/>
            <person name="Karaoz U."/>
            <person name="Brodie E.L."/>
            <person name="Williams K.H."/>
            <person name="Hubbard S.S."/>
            <person name="Banfield J.F."/>
        </authorList>
    </citation>
    <scope>NUCLEOTIDE SEQUENCE [LARGE SCALE GENOMIC DNA]</scope>
</reference>
<proteinExistence type="predicted"/>
<comment type="caution">
    <text evidence="2">The sequence shown here is derived from an EMBL/GenBank/DDBJ whole genome shotgun (WGS) entry which is preliminary data.</text>
</comment>
<keyword evidence="1" id="KW-0812">Transmembrane</keyword>
<dbReference type="Proteomes" id="UP000176787">
    <property type="component" value="Unassembled WGS sequence"/>
</dbReference>
<dbReference type="AlphaFoldDB" id="A0A1G2F2A3"/>
<organism evidence="2 3">
    <name type="scientific">Candidatus Niyogibacteria bacterium RIFCSPLOWO2_12_FULL_41_13</name>
    <dbReference type="NCBI Taxonomy" id="1801726"/>
    <lineage>
        <taxon>Bacteria</taxon>
        <taxon>Candidatus Niyogiibacteriota</taxon>
    </lineage>
</organism>
<keyword evidence="1" id="KW-1133">Transmembrane helix</keyword>